<dbReference type="AlphaFoldDB" id="A0A7R8WU11"/>
<accession>A0A7R8WU11</accession>
<dbReference type="Pfam" id="PF00339">
    <property type="entry name" value="Arrestin_N"/>
    <property type="match status" value="1"/>
</dbReference>
<dbReference type="Pfam" id="PF02752">
    <property type="entry name" value="Arrestin_C"/>
    <property type="match status" value="1"/>
</dbReference>
<dbReference type="InterPro" id="IPR000698">
    <property type="entry name" value="Arrestin"/>
</dbReference>
<dbReference type="GO" id="GO:0001664">
    <property type="term" value="F:G protein-coupled receptor binding"/>
    <property type="evidence" value="ECO:0007669"/>
    <property type="project" value="TreeGrafter"/>
</dbReference>
<proteinExistence type="inferred from homology"/>
<dbReference type="Gene3D" id="2.60.40.840">
    <property type="match status" value="1"/>
</dbReference>
<dbReference type="SUPFAM" id="SSF81296">
    <property type="entry name" value="E set domains"/>
    <property type="match status" value="2"/>
</dbReference>
<evidence type="ECO:0000256" key="1">
    <source>
        <dbReference type="ARBA" id="ARBA00005298"/>
    </source>
</evidence>
<protein>
    <submittedName>
        <fullName evidence="4">Uncharacterized protein</fullName>
    </submittedName>
</protein>
<dbReference type="GO" id="GO:0002031">
    <property type="term" value="P:G protein-coupled receptor internalization"/>
    <property type="evidence" value="ECO:0007669"/>
    <property type="project" value="TreeGrafter"/>
</dbReference>
<evidence type="ECO:0000313" key="4">
    <source>
        <dbReference type="EMBL" id="CAD7235016.1"/>
    </source>
</evidence>
<dbReference type="PANTHER" id="PTHR11792">
    <property type="entry name" value="ARRESTIN"/>
    <property type="match status" value="1"/>
</dbReference>
<reference evidence="4" key="1">
    <citation type="submission" date="2020-11" db="EMBL/GenBank/DDBJ databases">
        <authorList>
            <person name="Tran Van P."/>
        </authorList>
    </citation>
    <scope>NUCLEOTIDE SEQUENCE</scope>
</reference>
<dbReference type="InterPro" id="IPR011021">
    <property type="entry name" value="Arrestin-like_N"/>
</dbReference>
<dbReference type="InterPro" id="IPR014756">
    <property type="entry name" value="Ig_E-set"/>
</dbReference>
<dbReference type="Gene3D" id="2.60.40.640">
    <property type="match status" value="1"/>
</dbReference>
<sequence>MGREDLDVLGLTFRKELFCTSAQIYPPPQAETQKPLTRLQERLMKKLGKNACPFFFELPPNCPASVTLQPAQGDTGKPCGIDYELKCYVSETPEEKPHKRNSVRLVIRKVMYAPQKQGEQPSTEVVKNRLHLEVSLDKALYYHGETIDVNVHVQNNSTKSVKKVRVS</sequence>
<dbReference type="GO" id="GO:0007165">
    <property type="term" value="P:signal transduction"/>
    <property type="evidence" value="ECO:0007669"/>
    <property type="project" value="InterPro"/>
</dbReference>
<evidence type="ECO:0000259" key="2">
    <source>
        <dbReference type="Pfam" id="PF00339"/>
    </source>
</evidence>
<dbReference type="InterPro" id="IPR014752">
    <property type="entry name" value="Arrestin-like_C"/>
</dbReference>
<comment type="similarity">
    <text evidence="1">Belongs to the arrestin family.</text>
</comment>
<feature type="domain" description="Arrestin C-terminal-like" evidence="3">
    <location>
        <begin position="128"/>
        <end position="167"/>
    </location>
</feature>
<name>A0A7R8WU11_9CRUS</name>
<dbReference type="EMBL" id="OB670816">
    <property type="protein sequence ID" value="CAD7235016.1"/>
    <property type="molecule type" value="Genomic_DNA"/>
</dbReference>
<dbReference type="GO" id="GO:0005737">
    <property type="term" value="C:cytoplasm"/>
    <property type="evidence" value="ECO:0007669"/>
    <property type="project" value="TreeGrafter"/>
</dbReference>
<gene>
    <name evidence="4" type="ORF">CTOB1V02_LOCUS12832</name>
</gene>
<organism evidence="4">
    <name type="scientific">Cyprideis torosa</name>
    <dbReference type="NCBI Taxonomy" id="163714"/>
    <lineage>
        <taxon>Eukaryota</taxon>
        <taxon>Metazoa</taxon>
        <taxon>Ecdysozoa</taxon>
        <taxon>Arthropoda</taxon>
        <taxon>Crustacea</taxon>
        <taxon>Oligostraca</taxon>
        <taxon>Ostracoda</taxon>
        <taxon>Podocopa</taxon>
        <taxon>Podocopida</taxon>
        <taxon>Cytherocopina</taxon>
        <taxon>Cytheroidea</taxon>
        <taxon>Cytherideidae</taxon>
        <taxon>Cyprideis</taxon>
    </lineage>
</organism>
<feature type="domain" description="Arrestin-like N-terminal" evidence="2">
    <location>
        <begin position="3"/>
        <end position="112"/>
    </location>
</feature>
<feature type="non-terminal residue" evidence="4">
    <location>
        <position position="167"/>
    </location>
</feature>
<dbReference type="PANTHER" id="PTHR11792:SF17">
    <property type="entry name" value="KURTZ ARRESTIN"/>
    <property type="match status" value="1"/>
</dbReference>
<dbReference type="InterPro" id="IPR014753">
    <property type="entry name" value="Arrestin_N"/>
</dbReference>
<dbReference type="OrthoDB" id="298939at2759"/>
<dbReference type="InterPro" id="IPR011022">
    <property type="entry name" value="Arrestin_C-like"/>
</dbReference>
<evidence type="ECO:0000259" key="3">
    <source>
        <dbReference type="Pfam" id="PF02752"/>
    </source>
</evidence>